<dbReference type="STRING" id="84645.A0A498MMV2"/>
<dbReference type="InterPro" id="IPR027266">
    <property type="entry name" value="TrmE/GcvT-like"/>
</dbReference>
<protein>
    <recommendedName>
        <fullName evidence="7">Aminomethyltransferase, mitochondrial</fullName>
        <ecNumber evidence="6">3.2.1.35</ecNumber>
    </recommendedName>
</protein>
<dbReference type="FunFam" id="2.40.30.110:FF:000002">
    <property type="entry name" value="Aminomethyltransferase"/>
    <property type="match status" value="1"/>
</dbReference>
<dbReference type="Pfam" id="PF08669">
    <property type="entry name" value="GCV_T_C"/>
    <property type="match status" value="1"/>
</dbReference>
<evidence type="ECO:0000256" key="2">
    <source>
        <dbReference type="ARBA" id="ARBA00003631"/>
    </source>
</evidence>
<evidence type="ECO:0000259" key="11">
    <source>
        <dbReference type="PROSITE" id="PS51186"/>
    </source>
</evidence>
<dbReference type="Gene3D" id="3.30.1360.120">
    <property type="entry name" value="Probable tRNA modification gtpase trme, domain 1"/>
    <property type="match status" value="2"/>
</dbReference>
<dbReference type="FunFam" id="3.30.1360.120:FF:000014">
    <property type="entry name" value="Aminomethyltransferase"/>
    <property type="match status" value="1"/>
</dbReference>
<evidence type="ECO:0000313" key="12">
    <source>
        <dbReference type="EMBL" id="RXN18465.1"/>
    </source>
</evidence>
<keyword evidence="15" id="KW-1267">Proteomics identification</keyword>
<comment type="similarity">
    <text evidence="4">Belongs to the glycosyl hydrolase 56 family.</text>
</comment>
<keyword evidence="10" id="KW-0326">Glycosidase</keyword>
<dbReference type="InterPro" id="IPR013785">
    <property type="entry name" value="Aldolase_TIM"/>
</dbReference>
<dbReference type="InterPro" id="IPR000182">
    <property type="entry name" value="GNAT_dom"/>
</dbReference>
<keyword evidence="8" id="KW-0378">Hydrolase</keyword>
<dbReference type="InterPro" id="IPR016181">
    <property type="entry name" value="Acyl_CoA_acyltransferase"/>
</dbReference>
<evidence type="ECO:0000256" key="7">
    <source>
        <dbReference type="ARBA" id="ARBA00015825"/>
    </source>
</evidence>
<accession>A0A498MMV2</accession>
<dbReference type="Proteomes" id="UP000290572">
    <property type="component" value="Unassembled WGS sequence"/>
</dbReference>
<comment type="subunit">
    <text evidence="5">The glycine cleavage system is composed of four proteins: P, T, L and H.</text>
</comment>
<dbReference type="InterPro" id="IPR017853">
    <property type="entry name" value="GH"/>
</dbReference>
<dbReference type="SUPFAM" id="SSF101790">
    <property type="entry name" value="Aminomethyltransferase beta-barrel domain"/>
    <property type="match status" value="1"/>
</dbReference>
<evidence type="ECO:0000313" key="13">
    <source>
        <dbReference type="EMBL" id="RXN29352.1"/>
    </source>
</evidence>
<evidence type="ECO:0000256" key="1">
    <source>
        <dbReference type="ARBA" id="ARBA00000251"/>
    </source>
</evidence>
<dbReference type="Gene3D" id="4.10.1250.10">
    <property type="entry name" value="Aminomethyltransferase fragment"/>
    <property type="match status" value="1"/>
</dbReference>
<evidence type="ECO:0000256" key="10">
    <source>
        <dbReference type="ARBA" id="ARBA00023295"/>
    </source>
</evidence>
<evidence type="ECO:0000256" key="5">
    <source>
        <dbReference type="ARBA" id="ARBA00011690"/>
    </source>
</evidence>
<reference evidence="12 14" key="1">
    <citation type="submission" date="2018-03" db="EMBL/GenBank/DDBJ databases">
        <title>Draft genome sequence of Rohu Carp (Labeo rohita).</title>
        <authorList>
            <person name="Das P."/>
            <person name="Kushwaha B."/>
            <person name="Joshi C.G."/>
            <person name="Kumar D."/>
            <person name="Nagpure N.S."/>
            <person name="Sahoo L."/>
            <person name="Das S.P."/>
            <person name="Bit A."/>
            <person name="Patnaik S."/>
            <person name="Meher P.K."/>
            <person name="Jayasankar P."/>
            <person name="Koringa P.G."/>
            <person name="Patel N.V."/>
            <person name="Hinsu A.T."/>
            <person name="Kumar R."/>
            <person name="Pandey M."/>
            <person name="Agarwal S."/>
            <person name="Srivastava S."/>
            <person name="Singh M."/>
            <person name="Iquebal M.A."/>
            <person name="Jaiswal S."/>
            <person name="Angadi U.B."/>
            <person name="Kumar N."/>
            <person name="Raza M."/>
            <person name="Shah T.M."/>
            <person name="Rai A."/>
            <person name="Jena J.K."/>
        </authorList>
    </citation>
    <scope>NUCLEOTIDE SEQUENCE [LARGE SCALE GENOMIC DNA]</scope>
    <source>
        <strain evidence="12">DASCIFA01</strain>
        <tissue evidence="12">Testis</tissue>
    </source>
</reference>
<dbReference type="AlphaFoldDB" id="A0A498MMV2"/>
<comment type="caution">
    <text evidence="12">The sequence shown here is derived from an EMBL/GenBank/DDBJ whole genome shotgun (WGS) entry which is preliminary data.</text>
</comment>
<dbReference type="InterPro" id="IPR018155">
    <property type="entry name" value="Hyaluronidase"/>
</dbReference>
<gene>
    <name evidence="13" type="ORF">ROHU_018478</name>
    <name evidence="12" type="ORF">ROHU_026311</name>
</gene>
<dbReference type="InterPro" id="IPR029043">
    <property type="entry name" value="GcvT/YgfZ_C"/>
</dbReference>
<comment type="similarity">
    <text evidence="3">Belongs to the GcvT family.</text>
</comment>
<dbReference type="PRINTS" id="PR00846">
    <property type="entry name" value="GLHYDRLASE56"/>
</dbReference>
<dbReference type="Gene3D" id="3.30.70.1400">
    <property type="entry name" value="Aminomethyltransferase beta-barrel domains"/>
    <property type="match status" value="2"/>
</dbReference>
<dbReference type="EMBL" id="QBIY01011788">
    <property type="protein sequence ID" value="RXN29352.1"/>
    <property type="molecule type" value="Genomic_DNA"/>
</dbReference>
<dbReference type="EC" id="3.2.1.35" evidence="6"/>
<dbReference type="Pfam" id="PF01571">
    <property type="entry name" value="GCV_T"/>
    <property type="match status" value="2"/>
</dbReference>
<dbReference type="CDD" id="cd04301">
    <property type="entry name" value="NAT_SF"/>
    <property type="match status" value="1"/>
</dbReference>
<dbReference type="GO" id="GO:0005739">
    <property type="term" value="C:mitochondrion"/>
    <property type="evidence" value="ECO:0007669"/>
    <property type="project" value="TreeGrafter"/>
</dbReference>
<dbReference type="PANTHER" id="PTHR43757:SF16">
    <property type="entry name" value="AMINOMETHYLTRANSFERASE, MITOCHONDRIAL"/>
    <property type="match status" value="1"/>
</dbReference>
<dbReference type="InterPro" id="IPR013977">
    <property type="entry name" value="GcvT_C"/>
</dbReference>
<evidence type="ECO:0000256" key="9">
    <source>
        <dbReference type="ARBA" id="ARBA00023157"/>
    </source>
</evidence>
<keyword evidence="14" id="KW-1185">Reference proteome</keyword>
<dbReference type="InterPro" id="IPR028896">
    <property type="entry name" value="GcvT/YgfZ/DmdA"/>
</dbReference>
<evidence type="ECO:0000313" key="14">
    <source>
        <dbReference type="Proteomes" id="UP000290572"/>
    </source>
</evidence>
<dbReference type="SUPFAM" id="SSF103025">
    <property type="entry name" value="Folate-binding domain"/>
    <property type="match status" value="1"/>
</dbReference>
<evidence type="ECO:0000256" key="4">
    <source>
        <dbReference type="ARBA" id="ARBA00008871"/>
    </source>
</evidence>
<feature type="domain" description="N-acetyltransferase" evidence="11">
    <location>
        <begin position="1"/>
        <end position="119"/>
    </location>
</feature>
<sequence length="796" mass="89009">MGARIHSLRQSSYSYPVCLLLLIGERRSQDEKLIGHARLSRVLGSCSLFVESVVVCSTLRGKGYGRILMEGVERYAKGRGCTRLCLTTHDKQHFYAHLGFVLSKPVQSVGTLASFMPMEVLHKLCMLLRSSIPHSILTLALLVILSPSNSDQNMVEGVESVIGRRGFSVIWNVPTARCQRRYRVSLPLRQFNIIHNSQQRFQGQNMSIFYQRRLGLYPYINRQGSKVNGGLPQEGYLIAHLSLAEAQINEVLRKTFSGLAVLDWEAWQPVWMWNFGKRIVYRKFSKQLVRLKHPEMSEEEVKSEAKKEFELAARVFMQETLRLGVHLCPEGLWGFYGFPSCYNNHGQGQSGYTGQCHNGTEILNDRLGFLWKQSTALYPSIYLWRKLAGHPHAQLMVRHRVLEALRVASQHSPGTEALPVFPYARVAFTHTLEFLNQMDLEHTLGESAALGAAGVVLWGELSFAKSKVALKKTPLYEFHRAQGGKMVEFAGWSMPVQYKDSHINSHMHTRQHCSIFDVSHMLQTKVYGKDRVKFIESLIVGDIAELKDNQARLQEFKAAGHDVDLEFMEESLIALQGPSMAQVLQKGVGDDLRKLTFMTSVLTPVFGIQGCRVTRCGYTGEDGVEISVPSKDVVSLTEKLLADSEVKLAGLGARDSLRLEAGLCLYGNDIDETTTPVEASLVWTIGKRRRQTRDFPGADIIVSQIKAKTQRKRVGLLSTGPPVRQHTPILSSDGRVIGEVTSGCPSPCLKQNVAMGYVEAGLSKVGTSIQVEVRKKAVPAVVSKMPFVPTKYYMGQ</sequence>
<dbReference type="Gene3D" id="3.20.20.70">
    <property type="entry name" value="Aldolase class I"/>
    <property type="match status" value="1"/>
</dbReference>
<name>A0A498MMV2_LABRO</name>
<evidence type="ECO:0000256" key="6">
    <source>
        <dbReference type="ARBA" id="ARBA00012774"/>
    </source>
</evidence>
<dbReference type="EMBL" id="QBIY01012720">
    <property type="protein sequence ID" value="RXN18465.1"/>
    <property type="molecule type" value="Genomic_DNA"/>
</dbReference>
<organism evidence="12 14">
    <name type="scientific">Labeo rohita</name>
    <name type="common">Indian major carp</name>
    <name type="synonym">Cyprinus rohita</name>
    <dbReference type="NCBI Taxonomy" id="84645"/>
    <lineage>
        <taxon>Eukaryota</taxon>
        <taxon>Metazoa</taxon>
        <taxon>Chordata</taxon>
        <taxon>Craniata</taxon>
        <taxon>Vertebrata</taxon>
        <taxon>Euteleostomi</taxon>
        <taxon>Actinopterygii</taxon>
        <taxon>Neopterygii</taxon>
        <taxon>Teleostei</taxon>
        <taxon>Ostariophysi</taxon>
        <taxon>Cypriniformes</taxon>
        <taxon>Cyprinidae</taxon>
        <taxon>Labeoninae</taxon>
        <taxon>Labeonini</taxon>
        <taxon>Labeo</taxon>
    </lineage>
</organism>
<dbReference type="FunFam" id="4.10.1250.10:FF:000002">
    <property type="entry name" value="Aminomethyltransferase"/>
    <property type="match status" value="1"/>
</dbReference>
<comment type="function">
    <text evidence="2">The glycine cleavage system catalyzes the degradation of glycine.</text>
</comment>
<dbReference type="Gene3D" id="3.40.630.30">
    <property type="match status" value="1"/>
</dbReference>
<dbReference type="SUPFAM" id="SSF51445">
    <property type="entry name" value="(Trans)glycosidases"/>
    <property type="match status" value="1"/>
</dbReference>
<dbReference type="PROSITE" id="PS51186">
    <property type="entry name" value="GNAT"/>
    <property type="match status" value="1"/>
</dbReference>
<dbReference type="FunFam" id="3.20.20.70:FF:000065">
    <property type="entry name" value="Hyaluronidase"/>
    <property type="match status" value="1"/>
</dbReference>
<evidence type="ECO:0000256" key="3">
    <source>
        <dbReference type="ARBA" id="ARBA00008609"/>
    </source>
</evidence>
<dbReference type="Pfam" id="PF01630">
    <property type="entry name" value="Glyco_hydro_56"/>
    <property type="match status" value="1"/>
</dbReference>
<proteinExistence type="evidence at protein level"/>
<dbReference type="PANTHER" id="PTHR43757">
    <property type="entry name" value="AMINOMETHYLTRANSFERASE"/>
    <property type="match status" value="1"/>
</dbReference>
<keyword evidence="9" id="KW-1015">Disulfide bond</keyword>
<dbReference type="InterPro" id="IPR006222">
    <property type="entry name" value="GCVT_N"/>
</dbReference>
<dbReference type="GO" id="GO:0004415">
    <property type="term" value="F:hyalurononglucosaminidase activity"/>
    <property type="evidence" value="ECO:0007669"/>
    <property type="project" value="UniProtKB-EC"/>
</dbReference>
<evidence type="ECO:0000256" key="8">
    <source>
        <dbReference type="ARBA" id="ARBA00022801"/>
    </source>
</evidence>
<comment type="catalytic activity">
    <reaction evidence="1">
        <text>Random hydrolysis of (1-&gt;4)-linkages between N-acetyl-beta-D-glucosamine and D-glucuronate residues in hyaluronate.</text>
        <dbReference type="EC" id="3.2.1.35"/>
    </reaction>
</comment>
<dbReference type="Gene3D" id="2.40.30.110">
    <property type="entry name" value="Aminomethyltransferase beta-barrel domains"/>
    <property type="match status" value="1"/>
</dbReference>
<dbReference type="Pfam" id="PF00583">
    <property type="entry name" value="Acetyltransf_1"/>
    <property type="match status" value="1"/>
</dbReference>
<dbReference type="GO" id="GO:0005975">
    <property type="term" value="P:carbohydrate metabolic process"/>
    <property type="evidence" value="ECO:0007669"/>
    <property type="project" value="InterPro"/>
</dbReference>
<dbReference type="SUPFAM" id="SSF55729">
    <property type="entry name" value="Acyl-CoA N-acyltransferases (Nat)"/>
    <property type="match status" value="1"/>
</dbReference>
<dbReference type="GO" id="GO:0016747">
    <property type="term" value="F:acyltransferase activity, transferring groups other than amino-acyl groups"/>
    <property type="evidence" value="ECO:0007669"/>
    <property type="project" value="InterPro"/>
</dbReference>
<evidence type="ECO:0007829" key="15">
    <source>
        <dbReference type="PeptideAtlas" id="A0A498MMV2"/>
    </source>
</evidence>
<dbReference type="GO" id="GO:0006546">
    <property type="term" value="P:glycine catabolic process"/>
    <property type="evidence" value="ECO:0007669"/>
    <property type="project" value="UniProtKB-ARBA"/>
</dbReference>